<organism evidence="1 2">
    <name type="scientific">Sandaracinus amylolyticus</name>
    <dbReference type="NCBI Taxonomy" id="927083"/>
    <lineage>
        <taxon>Bacteria</taxon>
        <taxon>Pseudomonadati</taxon>
        <taxon>Myxococcota</taxon>
        <taxon>Polyangia</taxon>
        <taxon>Polyangiales</taxon>
        <taxon>Sandaracinaceae</taxon>
        <taxon>Sandaracinus</taxon>
    </lineage>
</organism>
<dbReference type="Proteomes" id="UP000034883">
    <property type="component" value="Chromosome"/>
</dbReference>
<evidence type="ECO:0000313" key="2">
    <source>
        <dbReference type="Proteomes" id="UP000034883"/>
    </source>
</evidence>
<sequence>MARVIAALFLIAIAPARIEAQRDMRASREEIAAQHRAQGDSLRAAGDRGSAIGWYRDAIAADPDDALSYERLGRVFLERDALGDARSAFEAGVTRRPDHGPLWVGLAETLERMGAMDEAARALRELTRRTPDELDAWRARAALAMRRGAWSEALACYRRIGDEEAQRNVIALRFLVGTNDPVRRCDARSEVRRALCER</sequence>
<dbReference type="KEGG" id="samy:DB32_003997"/>
<dbReference type="InterPro" id="IPR011990">
    <property type="entry name" value="TPR-like_helical_dom_sf"/>
</dbReference>
<dbReference type="Gene3D" id="1.25.40.10">
    <property type="entry name" value="Tetratricopeptide repeat domain"/>
    <property type="match status" value="1"/>
</dbReference>
<accession>A0A0F6W410</accession>
<keyword evidence="2" id="KW-1185">Reference proteome</keyword>
<gene>
    <name evidence="1" type="ORF">DB32_003997</name>
</gene>
<dbReference type="EMBL" id="CP011125">
    <property type="protein sequence ID" value="AKF06848.1"/>
    <property type="molecule type" value="Genomic_DNA"/>
</dbReference>
<reference evidence="1 2" key="1">
    <citation type="submission" date="2015-03" db="EMBL/GenBank/DDBJ databases">
        <title>Genome assembly of Sandaracinus amylolyticus DSM 53668.</title>
        <authorList>
            <person name="Sharma G."/>
            <person name="Subramanian S."/>
        </authorList>
    </citation>
    <scope>NUCLEOTIDE SEQUENCE [LARGE SCALE GENOMIC DNA]</scope>
    <source>
        <strain evidence="1 2">DSM 53668</strain>
    </source>
</reference>
<proteinExistence type="predicted"/>
<name>A0A0F6W410_9BACT</name>
<evidence type="ECO:0000313" key="1">
    <source>
        <dbReference type="EMBL" id="AKF06848.1"/>
    </source>
</evidence>
<dbReference type="Pfam" id="PF14559">
    <property type="entry name" value="TPR_19"/>
    <property type="match status" value="1"/>
</dbReference>
<dbReference type="InterPro" id="IPR019734">
    <property type="entry name" value="TPR_rpt"/>
</dbReference>
<dbReference type="SMART" id="SM00028">
    <property type="entry name" value="TPR"/>
    <property type="match status" value="4"/>
</dbReference>
<dbReference type="RefSeq" id="WP_157069191.1">
    <property type="nucleotide sequence ID" value="NZ_CP011125.1"/>
</dbReference>
<dbReference type="STRING" id="927083.DB32_003997"/>
<dbReference type="SUPFAM" id="SSF48452">
    <property type="entry name" value="TPR-like"/>
    <property type="match status" value="1"/>
</dbReference>
<dbReference type="AlphaFoldDB" id="A0A0F6W410"/>
<protein>
    <submittedName>
        <fullName evidence="1">Tetratricopeptide TPR_2 repeat protein</fullName>
    </submittedName>
</protein>